<keyword evidence="2" id="KW-0472">Membrane</keyword>
<gene>
    <name evidence="3" type="ORF">GCM10023226_29820</name>
</gene>
<keyword evidence="4" id="KW-1185">Reference proteome</keyword>
<evidence type="ECO:0000256" key="1">
    <source>
        <dbReference type="ARBA" id="ARBA00004370"/>
    </source>
</evidence>
<organism evidence="3 4">
    <name type="scientific">Nocardioides nanhaiensis</name>
    <dbReference type="NCBI Taxonomy" id="1476871"/>
    <lineage>
        <taxon>Bacteria</taxon>
        <taxon>Bacillati</taxon>
        <taxon>Actinomycetota</taxon>
        <taxon>Actinomycetes</taxon>
        <taxon>Propionibacteriales</taxon>
        <taxon>Nocardioidaceae</taxon>
        <taxon>Nocardioides</taxon>
    </lineage>
</organism>
<dbReference type="Proteomes" id="UP001500621">
    <property type="component" value="Unassembled WGS sequence"/>
</dbReference>
<dbReference type="PANTHER" id="PTHR37042:SF4">
    <property type="entry name" value="OUTER MEMBRANE PROTEIN RV1973"/>
    <property type="match status" value="1"/>
</dbReference>
<dbReference type="PANTHER" id="PTHR37042">
    <property type="entry name" value="OUTER MEMBRANE PROTEIN RV1973"/>
    <property type="match status" value="1"/>
</dbReference>
<evidence type="ECO:0000313" key="4">
    <source>
        <dbReference type="Proteomes" id="UP001500621"/>
    </source>
</evidence>
<dbReference type="RefSeq" id="WP_345267247.1">
    <property type="nucleotide sequence ID" value="NZ_BAABIM010000003.1"/>
</dbReference>
<accession>A0ABP8WJ59</accession>
<name>A0ABP8WJ59_9ACTN</name>
<protein>
    <recommendedName>
        <fullName evidence="5">Mce-associated membrane protein</fullName>
    </recommendedName>
</protein>
<evidence type="ECO:0000256" key="2">
    <source>
        <dbReference type="ARBA" id="ARBA00023136"/>
    </source>
</evidence>
<comment type="caution">
    <text evidence="3">The sequence shown here is derived from an EMBL/GenBank/DDBJ whole genome shotgun (WGS) entry which is preliminary data.</text>
</comment>
<comment type="subcellular location">
    <subcellularLocation>
        <location evidence="1">Membrane</location>
    </subcellularLocation>
</comment>
<reference evidence="4" key="1">
    <citation type="journal article" date="2019" name="Int. J. Syst. Evol. Microbiol.">
        <title>The Global Catalogue of Microorganisms (GCM) 10K type strain sequencing project: providing services to taxonomists for standard genome sequencing and annotation.</title>
        <authorList>
            <consortium name="The Broad Institute Genomics Platform"/>
            <consortium name="The Broad Institute Genome Sequencing Center for Infectious Disease"/>
            <person name="Wu L."/>
            <person name="Ma J."/>
        </authorList>
    </citation>
    <scope>NUCLEOTIDE SEQUENCE [LARGE SCALE GENOMIC DNA]</scope>
    <source>
        <strain evidence="4">JCM 18127</strain>
    </source>
</reference>
<sequence length="185" mass="19426">MLRSRRRTNIALYVVALLTACTTALVGVVVVRAVQEEPAPALAVEAGGLTAASAAERREFSEVVAAATEVATAFVNIRYDDVDASIERVRALATGEFAEQYDSGTDELLELLGGARAVMTGEVVWAGVVTAAQDSATVIVATTGTVANDQTDQAPVARTFRLQIQLSLVEGAWKASDLQFVEGLA</sequence>
<proteinExistence type="predicted"/>
<dbReference type="EMBL" id="BAABIM010000003">
    <property type="protein sequence ID" value="GAA4689955.1"/>
    <property type="molecule type" value="Genomic_DNA"/>
</dbReference>
<evidence type="ECO:0008006" key="5">
    <source>
        <dbReference type="Google" id="ProtNLM"/>
    </source>
</evidence>
<evidence type="ECO:0000313" key="3">
    <source>
        <dbReference type="EMBL" id="GAA4689955.1"/>
    </source>
</evidence>
<dbReference type="PROSITE" id="PS51257">
    <property type="entry name" value="PROKAR_LIPOPROTEIN"/>
    <property type="match status" value="1"/>
</dbReference>